<reference evidence="1" key="1">
    <citation type="submission" date="2023-01" db="EMBL/GenBank/DDBJ databases">
        <title>Genome assembly of the deep-sea coral Lophelia pertusa.</title>
        <authorList>
            <person name="Herrera S."/>
            <person name="Cordes E."/>
        </authorList>
    </citation>
    <scope>NUCLEOTIDE SEQUENCE</scope>
    <source>
        <strain evidence="1">USNM1676648</strain>
        <tissue evidence="1">Polyp</tissue>
    </source>
</reference>
<dbReference type="EMBL" id="MU825409">
    <property type="protein sequence ID" value="KAJ7390991.1"/>
    <property type="molecule type" value="Genomic_DNA"/>
</dbReference>
<dbReference type="Proteomes" id="UP001163046">
    <property type="component" value="Unassembled WGS sequence"/>
</dbReference>
<accession>A0A9X0A020</accession>
<comment type="caution">
    <text evidence="1">The sequence shown here is derived from an EMBL/GenBank/DDBJ whole genome shotgun (WGS) entry which is preliminary data.</text>
</comment>
<sequence>MKSVIIVVSNVDVMIIPDGQQVLMAQNTVKPAQTKRKRCIIALAALDEIQKENPKQSCTLRILNICDTPLE</sequence>
<keyword evidence="2" id="KW-1185">Reference proteome</keyword>
<dbReference type="AlphaFoldDB" id="A0A9X0A020"/>
<proteinExistence type="predicted"/>
<protein>
    <submittedName>
        <fullName evidence="1">Uncharacterized protein</fullName>
    </submittedName>
</protein>
<gene>
    <name evidence="1" type="ORF">OS493_021011</name>
</gene>
<evidence type="ECO:0000313" key="2">
    <source>
        <dbReference type="Proteomes" id="UP001163046"/>
    </source>
</evidence>
<organism evidence="1 2">
    <name type="scientific">Desmophyllum pertusum</name>
    <dbReference type="NCBI Taxonomy" id="174260"/>
    <lineage>
        <taxon>Eukaryota</taxon>
        <taxon>Metazoa</taxon>
        <taxon>Cnidaria</taxon>
        <taxon>Anthozoa</taxon>
        <taxon>Hexacorallia</taxon>
        <taxon>Scleractinia</taxon>
        <taxon>Caryophylliina</taxon>
        <taxon>Caryophylliidae</taxon>
        <taxon>Desmophyllum</taxon>
    </lineage>
</organism>
<name>A0A9X0A020_9CNID</name>
<evidence type="ECO:0000313" key="1">
    <source>
        <dbReference type="EMBL" id="KAJ7390991.1"/>
    </source>
</evidence>